<dbReference type="Gene3D" id="3.30.1330.60">
    <property type="entry name" value="OmpA-like domain"/>
    <property type="match status" value="1"/>
</dbReference>
<dbReference type="InterPro" id="IPR006664">
    <property type="entry name" value="OMP_bac"/>
</dbReference>
<name>A0A2P8DRW4_9ACTN</name>
<dbReference type="SUPFAM" id="SSF103088">
    <property type="entry name" value="OmpA-like"/>
    <property type="match status" value="1"/>
</dbReference>
<dbReference type="PANTHER" id="PTHR30329">
    <property type="entry name" value="STATOR ELEMENT OF FLAGELLAR MOTOR COMPLEX"/>
    <property type="match status" value="1"/>
</dbReference>
<dbReference type="Proteomes" id="UP000240542">
    <property type="component" value="Unassembled WGS sequence"/>
</dbReference>
<dbReference type="EMBL" id="PYGA01000002">
    <property type="protein sequence ID" value="PSK99963.1"/>
    <property type="molecule type" value="Genomic_DNA"/>
</dbReference>
<evidence type="ECO:0000256" key="4">
    <source>
        <dbReference type="PROSITE-ProRule" id="PRU00473"/>
    </source>
</evidence>
<evidence type="ECO:0000259" key="6">
    <source>
        <dbReference type="PROSITE" id="PS51123"/>
    </source>
</evidence>
<proteinExistence type="predicted"/>
<dbReference type="GO" id="GO:0009279">
    <property type="term" value="C:cell outer membrane"/>
    <property type="evidence" value="ECO:0007669"/>
    <property type="project" value="UniProtKB-SubCell"/>
</dbReference>
<sequence>MNHPRTWIAAASALAVLLTACSPGGTGGGTGDGTGKDPETGKGGGAGGSRPLAATDDTGLTGGARTEITRLHRIPGDMVVLGFRITNTDDEPVQIYSELSLQDSGAELTSPSGAVLLDLDGMKHYAPRTYKDDNCFCSIWPGDHIAPDDSLSGWAAFPAPPKDVTALSVALPTSPVIPDVPLGGQRKAPEDPKGDLVEPRVFDLRQIEEDLGGGSTREDSPDKTNVMLSSDVLFDLNKSTLTTKADAALANVATEIDESAASEVAVDGYTDNSGDDAINQPLSEKRAAEVTKKLKALVERDGVEFTATGHGSADPVASNETDAGREKNRRVTVAFAK</sequence>
<keyword evidence="8" id="KW-1185">Reference proteome</keyword>
<dbReference type="InterPro" id="IPR036737">
    <property type="entry name" value="OmpA-like_sf"/>
</dbReference>
<comment type="subcellular location">
    <subcellularLocation>
        <location evidence="1">Cell outer membrane</location>
    </subcellularLocation>
</comment>
<organism evidence="7 8">
    <name type="scientific">Murinocardiopsis flavida</name>
    <dbReference type="NCBI Taxonomy" id="645275"/>
    <lineage>
        <taxon>Bacteria</taxon>
        <taxon>Bacillati</taxon>
        <taxon>Actinomycetota</taxon>
        <taxon>Actinomycetes</taxon>
        <taxon>Streptosporangiales</taxon>
        <taxon>Nocardiopsidaceae</taxon>
        <taxon>Murinocardiopsis</taxon>
    </lineage>
</organism>
<evidence type="ECO:0000313" key="7">
    <source>
        <dbReference type="EMBL" id="PSK99963.1"/>
    </source>
</evidence>
<dbReference type="PANTHER" id="PTHR30329:SF21">
    <property type="entry name" value="LIPOPROTEIN YIAD-RELATED"/>
    <property type="match status" value="1"/>
</dbReference>
<accession>A0A2P8DRW4</accession>
<dbReference type="InterPro" id="IPR050330">
    <property type="entry name" value="Bact_OuterMem_StrucFunc"/>
</dbReference>
<reference evidence="7 8" key="1">
    <citation type="submission" date="2018-03" db="EMBL/GenBank/DDBJ databases">
        <title>Genomic Encyclopedia of Archaeal and Bacterial Type Strains, Phase II (KMG-II): from individual species to whole genera.</title>
        <authorList>
            <person name="Goeker M."/>
        </authorList>
    </citation>
    <scope>NUCLEOTIDE SEQUENCE [LARGE SCALE GENOMIC DNA]</scope>
    <source>
        <strain evidence="7 8">DSM 45312</strain>
    </source>
</reference>
<evidence type="ECO:0000256" key="5">
    <source>
        <dbReference type="SAM" id="MobiDB-lite"/>
    </source>
</evidence>
<evidence type="ECO:0000256" key="1">
    <source>
        <dbReference type="ARBA" id="ARBA00004442"/>
    </source>
</evidence>
<dbReference type="PRINTS" id="PR01021">
    <property type="entry name" value="OMPADOMAIN"/>
</dbReference>
<dbReference type="AlphaFoldDB" id="A0A2P8DRW4"/>
<comment type="caution">
    <text evidence="7">The sequence shown here is derived from an EMBL/GenBank/DDBJ whole genome shotgun (WGS) entry which is preliminary data.</text>
</comment>
<dbReference type="Pfam" id="PF00691">
    <property type="entry name" value="OmpA"/>
    <property type="match status" value="1"/>
</dbReference>
<gene>
    <name evidence="7" type="ORF">CLV63_10290</name>
</gene>
<protein>
    <submittedName>
        <fullName evidence="7">Outer membrane protein OmpA-like peptidoglycan-associated protein</fullName>
    </submittedName>
</protein>
<keyword evidence="3" id="KW-0998">Cell outer membrane</keyword>
<evidence type="ECO:0000256" key="3">
    <source>
        <dbReference type="ARBA" id="ARBA00023237"/>
    </source>
</evidence>
<keyword evidence="2 4" id="KW-0472">Membrane</keyword>
<dbReference type="PROSITE" id="PS51123">
    <property type="entry name" value="OMPA_2"/>
    <property type="match status" value="1"/>
</dbReference>
<dbReference type="InterPro" id="IPR006665">
    <property type="entry name" value="OmpA-like"/>
</dbReference>
<evidence type="ECO:0000313" key="8">
    <source>
        <dbReference type="Proteomes" id="UP000240542"/>
    </source>
</evidence>
<evidence type="ECO:0000256" key="2">
    <source>
        <dbReference type="ARBA" id="ARBA00023136"/>
    </source>
</evidence>
<dbReference type="PROSITE" id="PS51257">
    <property type="entry name" value="PROKAR_LIPOPROTEIN"/>
    <property type="match status" value="1"/>
</dbReference>
<feature type="region of interest" description="Disordered" evidence="5">
    <location>
        <begin position="26"/>
        <end position="64"/>
    </location>
</feature>
<dbReference type="RefSeq" id="WP_245928539.1">
    <property type="nucleotide sequence ID" value="NZ_PYGA01000002.1"/>
</dbReference>
<feature type="region of interest" description="Disordered" evidence="5">
    <location>
        <begin position="305"/>
        <end position="337"/>
    </location>
</feature>
<dbReference type="CDD" id="cd07185">
    <property type="entry name" value="OmpA_C-like"/>
    <property type="match status" value="1"/>
</dbReference>
<feature type="domain" description="OmpA-like" evidence="6">
    <location>
        <begin position="221"/>
        <end position="337"/>
    </location>
</feature>